<dbReference type="HAMAP" id="MF_01609">
    <property type="entry name" value="Glu_cys_ligase_2"/>
    <property type="match status" value="1"/>
</dbReference>
<protein>
    <recommendedName>
        <fullName evidence="5">Putative glutamate--cysteine ligase 2</fullName>
        <ecNumber evidence="5">6.3.2.2</ecNumber>
    </recommendedName>
    <alternativeName>
        <fullName evidence="5">Gamma-glutamylcysteine synthetase 2</fullName>
        <shortName evidence="5">GCS 2</shortName>
        <shortName evidence="5">Gamma-GCS 2</shortName>
    </alternativeName>
</protein>
<dbReference type="EC" id="6.3.2.2" evidence="5"/>
<comment type="similarity">
    <text evidence="5">Belongs to the glutamate--cysteine ligase type 2 family. YbdK subfamily.</text>
</comment>
<dbReference type="PANTHER" id="PTHR36510:SF1">
    <property type="entry name" value="GLUTAMATE--CYSTEINE LIGASE 2-RELATED"/>
    <property type="match status" value="1"/>
</dbReference>
<dbReference type="Pfam" id="PF04107">
    <property type="entry name" value="GCS2"/>
    <property type="match status" value="1"/>
</dbReference>
<dbReference type="NCBIfam" id="TIGR02050">
    <property type="entry name" value="gshA_cyan_rel"/>
    <property type="match status" value="1"/>
</dbReference>
<evidence type="ECO:0000256" key="2">
    <source>
        <dbReference type="ARBA" id="ARBA00022741"/>
    </source>
</evidence>
<evidence type="ECO:0000256" key="5">
    <source>
        <dbReference type="HAMAP-Rule" id="MF_01609"/>
    </source>
</evidence>
<keyword evidence="2 5" id="KW-0547">Nucleotide-binding</keyword>
<dbReference type="InterPro" id="IPR014746">
    <property type="entry name" value="Gln_synth/guanido_kin_cat_dom"/>
</dbReference>
<dbReference type="AlphaFoldDB" id="A0A918RDZ3"/>
<dbReference type="GO" id="GO:0042398">
    <property type="term" value="P:modified amino acid biosynthetic process"/>
    <property type="evidence" value="ECO:0007669"/>
    <property type="project" value="InterPro"/>
</dbReference>
<feature type="compositionally biased region" description="Low complexity" evidence="6">
    <location>
        <begin position="376"/>
        <end position="397"/>
    </location>
</feature>
<keyword evidence="8" id="KW-1185">Reference proteome</keyword>
<dbReference type="NCBIfam" id="NF010041">
    <property type="entry name" value="PRK13517.1-1"/>
    <property type="match status" value="1"/>
</dbReference>
<sequence length="397" mass="42575">MTVRIGTEEEFHVLDLESGRLVPQAHAVLGRLPRTGFTTELQRSVVERNSGVHATLDALHADLAGARCRLDAAASSLGLAVVAAGTVPLARLTPRDVTADPRYRHMAEEYRRVADEQLICSAQVHVDVPDRDTAVRAMCLVSPWLPPLLALSASSPFWLGADTGYASWRAMVWQRWPTAGPAGCYRDAADYDAAVQELIRSGVISDAGMLYHDVRPSAHQSTLELRICDACPRVETVVLVAGLFRALVVDACERLARHEAPACDGRHGWLRAATWRAARSGLEGPLVDPETRSAAPAPAVLRGMLARLRPALEASGDWDTVHGLLEEALALGSAAHRLRRAAQTEDLLASVDLMVAETRGARPVRRPAAARRRAARATAAEPHAPYAPTTAAGGAGT</sequence>
<reference evidence="7" key="1">
    <citation type="journal article" date="2014" name="Int. J. Syst. Evol. Microbiol.">
        <title>Complete genome sequence of Corynebacterium casei LMG S-19264T (=DSM 44701T), isolated from a smear-ripened cheese.</title>
        <authorList>
            <consortium name="US DOE Joint Genome Institute (JGI-PGF)"/>
            <person name="Walter F."/>
            <person name="Albersmeier A."/>
            <person name="Kalinowski J."/>
            <person name="Ruckert C."/>
        </authorList>
    </citation>
    <scope>NUCLEOTIDE SEQUENCE</scope>
    <source>
        <strain evidence="7">JCM 5016</strain>
    </source>
</reference>
<dbReference type="RefSeq" id="WP_190058178.1">
    <property type="nucleotide sequence ID" value="NZ_BMWH01000012.1"/>
</dbReference>
<name>A0A918RDZ3_9ACTN</name>
<comment type="function">
    <text evidence="5">ATP-dependent carboxylate-amine ligase which exhibits weak glutamate--cysteine ligase activity.</text>
</comment>
<organism evidence="7 8">
    <name type="scientific">Streptomyces echinoruber</name>
    <dbReference type="NCBI Taxonomy" id="68898"/>
    <lineage>
        <taxon>Bacteria</taxon>
        <taxon>Bacillati</taxon>
        <taxon>Actinomycetota</taxon>
        <taxon>Actinomycetes</taxon>
        <taxon>Kitasatosporales</taxon>
        <taxon>Streptomycetaceae</taxon>
        <taxon>Streptomyces</taxon>
    </lineage>
</organism>
<dbReference type="InterPro" id="IPR011793">
    <property type="entry name" value="YbdK"/>
</dbReference>
<evidence type="ECO:0000256" key="1">
    <source>
        <dbReference type="ARBA" id="ARBA00022598"/>
    </source>
</evidence>
<dbReference type="EMBL" id="BMWH01000012">
    <property type="protein sequence ID" value="GGZ91816.1"/>
    <property type="molecule type" value="Genomic_DNA"/>
</dbReference>
<dbReference type="InterPro" id="IPR006336">
    <property type="entry name" value="GCS2"/>
</dbReference>
<dbReference type="InterPro" id="IPR050141">
    <property type="entry name" value="GCL_type2/YbdK_subfam"/>
</dbReference>
<evidence type="ECO:0000313" key="7">
    <source>
        <dbReference type="EMBL" id="GGZ91816.1"/>
    </source>
</evidence>
<accession>A0A918RDZ3</accession>
<comment type="catalytic activity">
    <reaction evidence="4 5">
        <text>L-cysteine + L-glutamate + ATP = gamma-L-glutamyl-L-cysteine + ADP + phosphate + H(+)</text>
        <dbReference type="Rhea" id="RHEA:13285"/>
        <dbReference type="ChEBI" id="CHEBI:15378"/>
        <dbReference type="ChEBI" id="CHEBI:29985"/>
        <dbReference type="ChEBI" id="CHEBI:30616"/>
        <dbReference type="ChEBI" id="CHEBI:35235"/>
        <dbReference type="ChEBI" id="CHEBI:43474"/>
        <dbReference type="ChEBI" id="CHEBI:58173"/>
        <dbReference type="ChEBI" id="CHEBI:456216"/>
        <dbReference type="EC" id="6.3.2.2"/>
    </reaction>
</comment>
<evidence type="ECO:0000256" key="3">
    <source>
        <dbReference type="ARBA" id="ARBA00022840"/>
    </source>
</evidence>
<keyword evidence="3 5" id="KW-0067">ATP-binding</keyword>
<feature type="region of interest" description="Disordered" evidence="6">
    <location>
        <begin position="364"/>
        <end position="397"/>
    </location>
</feature>
<evidence type="ECO:0000256" key="4">
    <source>
        <dbReference type="ARBA" id="ARBA00048819"/>
    </source>
</evidence>
<gene>
    <name evidence="7" type="ORF">GCM10010389_32910</name>
</gene>
<dbReference type="GO" id="GO:0004357">
    <property type="term" value="F:glutamate-cysteine ligase activity"/>
    <property type="evidence" value="ECO:0007669"/>
    <property type="project" value="UniProtKB-EC"/>
</dbReference>
<dbReference type="Gene3D" id="3.30.590.20">
    <property type="match status" value="1"/>
</dbReference>
<evidence type="ECO:0000313" key="8">
    <source>
        <dbReference type="Proteomes" id="UP000623010"/>
    </source>
</evidence>
<dbReference type="GO" id="GO:0005524">
    <property type="term" value="F:ATP binding"/>
    <property type="evidence" value="ECO:0007669"/>
    <property type="project" value="UniProtKB-KW"/>
</dbReference>
<dbReference type="Proteomes" id="UP000623010">
    <property type="component" value="Unassembled WGS sequence"/>
</dbReference>
<dbReference type="PANTHER" id="PTHR36510">
    <property type="entry name" value="GLUTAMATE--CYSTEINE LIGASE 2-RELATED"/>
    <property type="match status" value="1"/>
</dbReference>
<evidence type="ECO:0000256" key="6">
    <source>
        <dbReference type="SAM" id="MobiDB-lite"/>
    </source>
</evidence>
<feature type="compositionally biased region" description="Basic residues" evidence="6">
    <location>
        <begin position="364"/>
        <end position="375"/>
    </location>
</feature>
<proteinExistence type="inferred from homology"/>
<reference evidence="7" key="2">
    <citation type="submission" date="2020-09" db="EMBL/GenBank/DDBJ databases">
        <authorList>
            <person name="Sun Q."/>
            <person name="Ohkuma M."/>
        </authorList>
    </citation>
    <scope>NUCLEOTIDE SEQUENCE</scope>
    <source>
        <strain evidence="7">JCM 5016</strain>
    </source>
</reference>
<comment type="caution">
    <text evidence="7">The sequence shown here is derived from an EMBL/GenBank/DDBJ whole genome shotgun (WGS) entry which is preliminary data.</text>
</comment>
<keyword evidence="1 5" id="KW-0436">Ligase</keyword>
<dbReference type="SUPFAM" id="SSF55931">
    <property type="entry name" value="Glutamine synthetase/guanido kinase"/>
    <property type="match status" value="1"/>
</dbReference>